<sequence length="188" mass="20619">MECPASDVIEVMRILYQKGLITVLSGNASVRCGNHFLITPSGTPKHKISELALVNLNTLEWVGPKPSIEYRMHAQFYLKSNFKAVVHAHNPMTVLLADVKPELLDPSPYVESRYAIKRIGVVERLEAGSEELALAVGREVEKGADVVVMKGHGAIAGGKDPYDALNKIEALEYLSALAIEKLKLRSQT</sequence>
<dbReference type="SUPFAM" id="SSF53639">
    <property type="entry name" value="AraD/HMP-PK domain-like"/>
    <property type="match status" value="1"/>
</dbReference>
<dbReference type="Pfam" id="PF00596">
    <property type="entry name" value="Aldolase_II"/>
    <property type="match status" value="1"/>
</dbReference>
<dbReference type="SMART" id="SM01007">
    <property type="entry name" value="Aldolase_II"/>
    <property type="match status" value="1"/>
</dbReference>
<evidence type="ECO:0000256" key="2">
    <source>
        <dbReference type="ARBA" id="ARBA00023239"/>
    </source>
</evidence>
<dbReference type="KEGG" id="ipc:IPA_06640"/>
<dbReference type="PANTHER" id="PTHR22789">
    <property type="entry name" value="FUCULOSE PHOSPHATE ALDOLASE"/>
    <property type="match status" value="1"/>
</dbReference>
<keyword evidence="5" id="KW-1185">Reference proteome</keyword>
<dbReference type="EMBL" id="CP006868">
    <property type="protein sequence ID" value="UXD21679.1"/>
    <property type="molecule type" value="Genomic_DNA"/>
</dbReference>
<proteinExistence type="predicted"/>
<keyword evidence="1" id="KW-0479">Metal-binding</keyword>
<dbReference type="Gene3D" id="3.40.225.10">
    <property type="entry name" value="Class II aldolase/adducin N-terminal domain"/>
    <property type="match status" value="1"/>
</dbReference>
<dbReference type="PANTHER" id="PTHR22789:SF0">
    <property type="entry name" value="3-OXO-TETRONATE 4-PHOSPHATE DECARBOXYLASE-RELATED"/>
    <property type="match status" value="1"/>
</dbReference>
<name>A0A977K9U1_9CREN</name>
<evidence type="ECO:0000259" key="3">
    <source>
        <dbReference type="SMART" id="SM01007"/>
    </source>
</evidence>
<dbReference type="InterPro" id="IPR050197">
    <property type="entry name" value="Aldolase_class_II_sugar_metab"/>
</dbReference>
<protein>
    <submittedName>
        <fullName evidence="4">Aldolase</fullName>
    </submittedName>
</protein>
<accession>A0A977K9U1</accession>
<dbReference type="GO" id="GO:0005829">
    <property type="term" value="C:cytosol"/>
    <property type="evidence" value="ECO:0007669"/>
    <property type="project" value="TreeGrafter"/>
</dbReference>
<feature type="domain" description="Class II aldolase/adducin N-terminal" evidence="3">
    <location>
        <begin position="6"/>
        <end position="179"/>
    </location>
</feature>
<dbReference type="AlphaFoldDB" id="A0A977K9U1"/>
<evidence type="ECO:0000313" key="4">
    <source>
        <dbReference type="EMBL" id="UXD21679.1"/>
    </source>
</evidence>
<organism evidence="4 5">
    <name type="scientific">Ignicoccus pacificus DSM 13166</name>
    <dbReference type="NCBI Taxonomy" id="940294"/>
    <lineage>
        <taxon>Archaea</taxon>
        <taxon>Thermoproteota</taxon>
        <taxon>Thermoprotei</taxon>
        <taxon>Desulfurococcales</taxon>
        <taxon>Desulfurococcaceae</taxon>
        <taxon>Ignicoccus</taxon>
    </lineage>
</organism>
<evidence type="ECO:0000256" key="1">
    <source>
        <dbReference type="ARBA" id="ARBA00022723"/>
    </source>
</evidence>
<dbReference type="GO" id="GO:0046872">
    <property type="term" value="F:metal ion binding"/>
    <property type="evidence" value="ECO:0007669"/>
    <property type="project" value="UniProtKB-KW"/>
</dbReference>
<dbReference type="GO" id="GO:0016832">
    <property type="term" value="F:aldehyde-lyase activity"/>
    <property type="evidence" value="ECO:0007669"/>
    <property type="project" value="TreeGrafter"/>
</dbReference>
<dbReference type="GO" id="GO:0019323">
    <property type="term" value="P:pentose catabolic process"/>
    <property type="evidence" value="ECO:0007669"/>
    <property type="project" value="TreeGrafter"/>
</dbReference>
<evidence type="ECO:0000313" key="5">
    <source>
        <dbReference type="Proteomes" id="UP001063698"/>
    </source>
</evidence>
<dbReference type="InterPro" id="IPR001303">
    <property type="entry name" value="Aldolase_II/adducin_N"/>
</dbReference>
<gene>
    <name evidence="4" type="ORF">IPA_06640</name>
</gene>
<reference evidence="4" key="1">
    <citation type="submission" date="2013-11" db="EMBL/GenBank/DDBJ databases">
        <title>Comparative genomics of Ignicoccus.</title>
        <authorList>
            <person name="Podar M."/>
        </authorList>
    </citation>
    <scope>NUCLEOTIDE SEQUENCE</scope>
    <source>
        <strain evidence="4">DSM 13166</strain>
    </source>
</reference>
<dbReference type="Proteomes" id="UP001063698">
    <property type="component" value="Chromosome"/>
</dbReference>
<keyword evidence="2" id="KW-0456">Lyase</keyword>
<dbReference type="InterPro" id="IPR036409">
    <property type="entry name" value="Aldolase_II/adducin_N_sf"/>
</dbReference>